<dbReference type="RefSeq" id="WP_158245939.1">
    <property type="nucleotide sequence ID" value="NZ_CVTD020000017.1"/>
</dbReference>
<name>A0A0H5SHF4_HERHM</name>
<protein>
    <submittedName>
        <fullName evidence="1">Uncharacterized protein</fullName>
    </submittedName>
</protein>
<accession>A0A0H5SHF4</accession>
<sequence>MQKFEQFEIMNFEICPVCGKRVYFMIGSYNRTDYVYKRRIKGKTLYYCGWNYFNQGR</sequence>
<organism evidence="1 2">
    <name type="scientific">Herbinix hemicellulosilytica</name>
    <dbReference type="NCBI Taxonomy" id="1564487"/>
    <lineage>
        <taxon>Bacteria</taxon>
        <taxon>Bacillati</taxon>
        <taxon>Bacillota</taxon>
        <taxon>Clostridia</taxon>
        <taxon>Lachnospirales</taxon>
        <taxon>Lachnospiraceae</taxon>
        <taxon>Herbinix</taxon>
    </lineage>
</organism>
<reference evidence="1 2" key="1">
    <citation type="submission" date="2015-06" db="EMBL/GenBank/DDBJ databases">
        <authorList>
            <person name="Wibberg Daniel"/>
        </authorList>
    </citation>
    <scope>NUCLEOTIDE SEQUENCE [LARGE SCALE GENOMIC DNA]</scope>
    <source>
        <strain evidence="1 2">T3/55T</strain>
    </source>
</reference>
<dbReference type="Proteomes" id="UP000236497">
    <property type="component" value="Unassembled WGS sequence"/>
</dbReference>
<dbReference type="EMBL" id="CVTD020000017">
    <property type="protein sequence ID" value="CRZ34942.1"/>
    <property type="molecule type" value="Genomic_DNA"/>
</dbReference>
<gene>
    <name evidence="1" type="ORF">HHT355_1742</name>
</gene>
<evidence type="ECO:0000313" key="1">
    <source>
        <dbReference type="EMBL" id="CRZ34942.1"/>
    </source>
</evidence>
<proteinExistence type="predicted"/>
<dbReference type="AlphaFoldDB" id="A0A0H5SHF4"/>
<keyword evidence="2" id="KW-1185">Reference proteome</keyword>
<evidence type="ECO:0000313" key="2">
    <source>
        <dbReference type="Proteomes" id="UP000236497"/>
    </source>
</evidence>